<reference evidence="6 7" key="1">
    <citation type="submission" date="2023-10" db="EMBL/GenBank/DDBJ databases">
        <authorList>
            <person name="Maclean D."/>
            <person name="Macfadyen A."/>
        </authorList>
    </citation>
    <scope>NUCLEOTIDE SEQUENCE [LARGE SCALE GENOMIC DNA]</scope>
</reference>
<evidence type="ECO:0000256" key="2">
    <source>
        <dbReference type="ARBA" id="ARBA00022670"/>
    </source>
</evidence>
<dbReference type="EMBL" id="CAUYUE010000017">
    <property type="protein sequence ID" value="CAK0787469.1"/>
    <property type="molecule type" value="Genomic_DNA"/>
</dbReference>
<dbReference type="Pfam" id="PF05903">
    <property type="entry name" value="Peptidase_C97"/>
    <property type="match status" value="1"/>
</dbReference>
<accession>A0AAV1IJF5</accession>
<sequence>MGAPVILNVYDLHDNSWIYWCGIGIFHSGVEVYDVEYAYGGHEYDMSGVFATNPRDAPGPVVWRESVVIGETSLGAQEVQELVQQLGSEYKGTSYHLLERNCNHFSNELCTKLTGRPAPSWVNRLAGMAIMLHCLLPTSWVPPLSPPTAQPLLEERHAEERQNLLRDRMPSDRQQGSPVH</sequence>
<dbReference type="PANTHER" id="PTHR12378:SF80">
    <property type="entry name" value="IP06716P-RELATED"/>
    <property type="match status" value="1"/>
</dbReference>
<evidence type="ECO:0000256" key="1">
    <source>
        <dbReference type="ARBA" id="ARBA00008140"/>
    </source>
</evidence>
<dbReference type="InterPro" id="IPR008580">
    <property type="entry name" value="PPPDE_dom"/>
</dbReference>
<keyword evidence="3" id="KW-0378">Hydrolase</keyword>
<evidence type="ECO:0000256" key="4">
    <source>
        <dbReference type="SAM" id="MobiDB-lite"/>
    </source>
</evidence>
<organism evidence="6 7">
    <name type="scientific">Coccomyxa viridis</name>
    <dbReference type="NCBI Taxonomy" id="1274662"/>
    <lineage>
        <taxon>Eukaryota</taxon>
        <taxon>Viridiplantae</taxon>
        <taxon>Chlorophyta</taxon>
        <taxon>core chlorophytes</taxon>
        <taxon>Trebouxiophyceae</taxon>
        <taxon>Trebouxiophyceae incertae sedis</taxon>
        <taxon>Coccomyxaceae</taxon>
        <taxon>Coccomyxa</taxon>
    </lineage>
</organism>
<evidence type="ECO:0000313" key="6">
    <source>
        <dbReference type="EMBL" id="CAK0787469.1"/>
    </source>
</evidence>
<dbReference type="PANTHER" id="PTHR12378">
    <property type="entry name" value="DESUMOYLATING ISOPEPTIDASE"/>
    <property type="match status" value="1"/>
</dbReference>
<dbReference type="AlphaFoldDB" id="A0AAV1IJF5"/>
<dbReference type="Proteomes" id="UP001314263">
    <property type="component" value="Unassembled WGS sequence"/>
</dbReference>
<keyword evidence="7" id="KW-1185">Reference proteome</keyword>
<comment type="caution">
    <text evidence="6">The sequence shown here is derived from an EMBL/GenBank/DDBJ whole genome shotgun (WGS) entry which is preliminary data.</text>
</comment>
<name>A0AAV1IJF5_9CHLO</name>
<dbReference type="SMART" id="SM01179">
    <property type="entry name" value="DUF862"/>
    <property type="match status" value="1"/>
</dbReference>
<dbReference type="InterPro" id="IPR042266">
    <property type="entry name" value="PPPDE_sf"/>
</dbReference>
<feature type="compositionally biased region" description="Basic and acidic residues" evidence="4">
    <location>
        <begin position="155"/>
        <end position="171"/>
    </location>
</feature>
<dbReference type="PROSITE" id="PS51858">
    <property type="entry name" value="PPPDE"/>
    <property type="match status" value="1"/>
</dbReference>
<dbReference type="GO" id="GO:0006508">
    <property type="term" value="P:proteolysis"/>
    <property type="evidence" value="ECO:0007669"/>
    <property type="project" value="UniProtKB-KW"/>
</dbReference>
<dbReference type="Gene3D" id="3.90.1720.30">
    <property type="entry name" value="PPPDE domains"/>
    <property type="match status" value="1"/>
</dbReference>
<proteinExistence type="inferred from homology"/>
<evidence type="ECO:0000256" key="3">
    <source>
        <dbReference type="ARBA" id="ARBA00022801"/>
    </source>
</evidence>
<evidence type="ECO:0000313" key="7">
    <source>
        <dbReference type="Proteomes" id="UP001314263"/>
    </source>
</evidence>
<evidence type="ECO:0000259" key="5">
    <source>
        <dbReference type="PROSITE" id="PS51858"/>
    </source>
</evidence>
<protein>
    <recommendedName>
        <fullName evidence="5">PPPDE domain-containing protein</fullName>
    </recommendedName>
</protein>
<keyword evidence="2" id="KW-0645">Protease</keyword>
<feature type="region of interest" description="Disordered" evidence="4">
    <location>
        <begin position="155"/>
        <end position="180"/>
    </location>
</feature>
<dbReference type="GO" id="GO:0101005">
    <property type="term" value="F:deubiquitinase activity"/>
    <property type="evidence" value="ECO:0007669"/>
    <property type="project" value="TreeGrafter"/>
</dbReference>
<gene>
    <name evidence="6" type="ORF">CVIRNUC_010689</name>
</gene>
<dbReference type="GO" id="GO:0016579">
    <property type="term" value="P:protein deubiquitination"/>
    <property type="evidence" value="ECO:0007669"/>
    <property type="project" value="TreeGrafter"/>
</dbReference>
<comment type="similarity">
    <text evidence="1">Belongs to the DeSI family.</text>
</comment>
<feature type="domain" description="PPPDE" evidence="5">
    <location>
        <begin position="3"/>
        <end position="140"/>
    </location>
</feature>